<reference evidence="4" key="1">
    <citation type="journal article" date="2014" name="Science">
        <title>The coffee genome provides insight into the convergent evolution of caffeine biosynthesis.</title>
        <authorList>
            <person name="Denoeud F."/>
            <person name="Carretero-Paulet L."/>
            <person name="Dereeper A."/>
            <person name="Droc G."/>
            <person name="Guyot R."/>
            <person name="Pietrella M."/>
            <person name="Zheng C."/>
            <person name="Alberti A."/>
            <person name="Anthony F."/>
            <person name="Aprea G."/>
            <person name="Aury J.M."/>
            <person name="Bento P."/>
            <person name="Bernard M."/>
            <person name="Bocs S."/>
            <person name="Campa C."/>
            <person name="Cenci A."/>
            <person name="Combes M.C."/>
            <person name="Crouzillat D."/>
            <person name="Da Silva C."/>
            <person name="Daddiego L."/>
            <person name="De Bellis F."/>
            <person name="Dussert S."/>
            <person name="Garsmeur O."/>
            <person name="Gayraud T."/>
            <person name="Guignon V."/>
            <person name="Jahn K."/>
            <person name="Jamilloux V."/>
            <person name="Joet T."/>
            <person name="Labadie K."/>
            <person name="Lan T."/>
            <person name="Leclercq J."/>
            <person name="Lepelley M."/>
            <person name="Leroy T."/>
            <person name="Li L.T."/>
            <person name="Librado P."/>
            <person name="Lopez L."/>
            <person name="Munoz A."/>
            <person name="Noel B."/>
            <person name="Pallavicini A."/>
            <person name="Perrotta G."/>
            <person name="Poncet V."/>
            <person name="Pot D."/>
            <person name="Priyono X."/>
            <person name="Rigoreau M."/>
            <person name="Rouard M."/>
            <person name="Rozas J."/>
            <person name="Tranchant-Dubreuil C."/>
            <person name="VanBuren R."/>
            <person name="Zhang Q."/>
            <person name="Andrade A.C."/>
            <person name="Argout X."/>
            <person name="Bertrand B."/>
            <person name="de Kochko A."/>
            <person name="Graziosi G."/>
            <person name="Henry R.J."/>
            <person name="Jayarama X."/>
            <person name="Ming R."/>
            <person name="Nagai C."/>
            <person name="Rounsley S."/>
            <person name="Sankoff D."/>
            <person name="Giuliano G."/>
            <person name="Albert V.A."/>
            <person name="Wincker P."/>
            <person name="Lashermes P."/>
        </authorList>
    </citation>
    <scope>NUCLEOTIDE SEQUENCE [LARGE SCALE GENOMIC DNA]</scope>
    <source>
        <strain evidence="4">cv. DH200-94</strain>
    </source>
</reference>
<dbReference type="Pfam" id="PF24681">
    <property type="entry name" value="Kelch_KLHDC2_KLHL20_DRC7"/>
    <property type="match status" value="1"/>
</dbReference>
<dbReference type="InterPro" id="IPR013989">
    <property type="entry name" value="Dev_and_cell_death_domain"/>
</dbReference>
<dbReference type="PANTHER" id="PTHR46034:SF7">
    <property type="entry name" value="INFLUENZA VIRUS NS1A-BINDING PROTEIN"/>
    <property type="match status" value="1"/>
</dbReference>
<dbReference type="EMBL" id="HG739106">
    <property type="protein sequence ID" value="CDP06421.1"/>
    <property type="molecule type" value="Genomic_DNA"/>
</dbReference>
<dbReference type="InterPro" id="IPR006652">
    <property type="entry name" value="Kelch_1"/>
</dbReference>
<organism evidence="3 4">
    <name type="scientific">Coffea canephora</name>
    <name type="common">Robusta coffee</name>
    <dbReference type="NCBI Taxonomy" id="49390"/>
    <lineage>
        <taxon>Eukaryota</taxon>
        <taxon>Viridiplantae</taxon>
        <taxon>Streptophyta</taxon>
        <taxon>Embryophyta</taxon>
        <taxon>Tracheophyta</taxon>
        <taxon>Spermatophyta</taxon>
        <taxon>Magnoliopsida</taxon>
        <taxon>eudicotyledons</taxon>
        <taxon>Gunneridae</taxon>
        <taxon>Pentapetalae</taxon>
        <taxon>asterids</taxon>
        <taxon>lamiids</taxon>
        <taxon>Gentianales</taxon>
        <taxon>Rubiaceae</taxon>
        <taxon>Ixoroideae</taxon>
        <taxon>Gardenieae complex</taxon>
        <taxon>Bertiereae - Coffeeae clade</taxon>
        <taxon>Coffeeae</taxon>
        <taxon>Coffea</taxon>
    </lineage>
</organism>
<accession>A0A068UD56</accession>
<dbReference type="SMART" id="SM00612">
    <property type="entry name" value="Kelch"/>
    <property type="match status" value="6"/>
</dbReference>
<dbReference type="Pfam" id="PF01344">
    <property type="entry name" value="Kelch_1"/>
    <property type="match status" value="1"/>
</dbReference>
<evidence type="ECO:0000259" key="2">
    <source>
        <dbReference type="PROSITE" id="PS51222"/>
    </source>
</evidence>
<dbReference type="GO" id="GO:0034976">
    <property type="term" value="P:response to endoplasmic reticulum stress"/>
    <property type="evidence" value="ECO:0007669"/>
    <property type="project" value="InterPro"/>
</dbReference>
<proteinExistence type="predicted"/>
<dbReference type="STRING" id="49390.A0A068UD56"/>
<dbReference type="OMA" id="FKEGQGW"/>
<dbReference type="PROSITE" id="PS51222">
    <property type="entry name" value="DCD"/>
    <property type="match status" value="1"/>
</dbReference>
<dbReference type="SUPFAM" id="SSF117281">
    <property type="entry name" value="Kelch motif"/>
    <property type="match status" value="2"/>
</dbReference>
<dbReference type="InterPro" id="IPR044832">
    <property type="entry name" value="NRP-like"/>
</dbReference>
<name>A0A068UD56_COFCA</name>
<feature type="coiled-coil region" evidence="1">
    <location>
        <begin position="333"/>
        <end position="377"/>
    </location>
</feature>
<dbReference type="Gramene" id="CDP06421">
    <property type="protein sequence ID" value="CDP06421"/>
    <property type="gene ID" value="GSCOC_T00023271001"/>
</dbReference>
<dbReference type="InterPro" id="IPR015915">
    <property type="entry name" value="Kelch-typ_b-propeller"/>
</dbReference>
<dbReference type="Pfam" id="PF10539">
    <property type="entry name" value="Dev_Cell_Death"/>
    <property type="match status" value="1"/>
</dbReference>
<dbReference type="FunCoup" id="A0A068UD56">
    <property type="interactions" value="441"/>
</dbReference>
<feature type="domain" description="DCD" evidence="2">
    <location>
        <begin position="60"/>
        <end position="193"/>
    </location>
</feature>
<dbReference type="OrthoDB" id="45365at2759"/>
<evidence type="ECO:0000313" key="4">
    <source>
        <dbReference type="Proteomes" id="UP000295252"/>
    </source>
</evidence>
<dbReference type="SMART" id="SM00767">
    <property type="entry name" value="DCD"/>
    <property type="match status" value="1"/>
</dbReference>
<dbReference type="PANTHER" id="PTHR46034">
    <property type="match status" value="1"/>
</dbReference>
<dbReference type="PhylomeDB" id="A0A068UD56"/>
<keyword evidence="4" id="KW-1185">Reference proteome</keyword>
<keyword evidence="1" id="KW-0175">Coiled coil</keyword>
<dbReference type="InParanoid" id="A0A068UD56"/>
<protein>
    <recommendedName>
        <fullName evidence="2">DCD domain-containing protein</fullName>
    </recommendedName>
</protein>
<sequence length="685" mass="76517">MHIPDPCCCLKGQEPSDMDFPIMHPMGVGRKQENFQLNDNLLPKMKQPATTYFARNLGKSNLGGVIFGCKNNTFKECLSKQIFGLPAQHFLYVKNIDPGLPLFLFNYTDRKLHGIFEAASCGQMNINPYAWTPDGSERTPYPAQVQIRIRLQCQPLLEDQFKPIILDNYYNVSHFWFELDHTQARRLMAKLSAMAIAPSTFVPQNTAKWRNALYGLTSNEKREENGAYEQPVLRNKFVNSPDPGNCQLLESSLGNQESDRDAKDIIYLKLKELAINLESSDAPMRGHVGEIATARDEKLGQESLLAEFSGKKNKNNPVISYDLSDPSLVAQMLEGMKELMAFKEEQIQKANRMEQKLLEAEKEISQLKCRFMMLESRSNTSLVHVDGTGIKSCDDFHLDLDESIFLVGGYDGVLWSSALDLFSPSHDVLKSLKPMSSVRSYSSVAKLNGELYVFGGGTGSAWLDTVESYNFAQDQWSLCSSLNKKKGSLAGATLDNKIFAFGGGNGVDCFSDVEMYDVNVGRWIPTRSMLQKRFALAAAELNGALYAVGGYDGDNYLKSAERFDPREHSWSRIESMNTKRGCHSVVVMNEKIYALGGYDECDMSPSIEIFDPRLGKWMTGEPMNHSRGYSAAAVLKESIYVIGGVKTGGDIVDTIECYKDGQGWQITNLSAPRRRCFCSAIVLGD</sequence>
<evidence type="ECO:0000256" key="1">
    <source>
        <dbReference type="SAM" id="Coils"/>
    </source>
</evidence>
<evidence type="ECO:0000313" key="3">
    <source>
        <dbReference type="EMBL" id="CDP06421.1"/>
    </source>
</evidence>
<dbReference type="Gene3D" id="2.120.10.80">
    <property type="entry name" value="Kelch-type beta propeller"/>
    <property type="match status" value="2"/>
</dbReference>
<dbReference type="Proteomes" id="UP000295252">
    <property type="component" value="Chromosome VIII"/>
</dbReference>
<dbReference type="AlphaFoldDB" id="A0A068UD56"/>
<gene>
    <name evidence="3" type="ORF">GSCOC_T00023271001</name>
</gene>